<name>A0A1H6LU94_MYCRU</name>
<evidence type="ECO:0000256" key="2">
    <source>
        <dbReference type="PROSITE-ProRule" id="PRU00335"/>
    </source>
</evidence>
<protein>
    <submittedName>
        <fullName evidence="4">DNA-binding transcriptional regulator, AcrR family</fullName>
    </submittedName>
</protein>
<dbReference type="SUPFAM" id="SSF46689">
    <property type="entry name" value="Homeodomain-like"/>
    <property type="match status" value="1"/>
</dbReference>
<organism evidence="4 5">
    <name type="scientific">Mycolicibacterium rutilum</name>
    <name type="common">Mycobacterium rutilum</name>
    <dbReference type="NCBI Taxonomy" id="370526"/>
    <lineage>
        <taxon>Bacteria</taxon>
        <taxon>Bacillati</taxon>
        <taxon>Actinomycetota</taxon>
        <taxon>Actinomycetes</taxon>
        <taxon>Mycobacteriales</taxon>
        <taxon>Mycobacteriaceae</taxon>
        <taxon>Mycolicibacterium</taxon>
    </lineage>
</organism>
<dbReference type="GO" id="GO:0000150">
    <property type="term" value="F:DNA strand exchange activity"/>
    <property type="evidence" value="ECO:0007669"/>
    <property type="project" value="InterPro"/>
</dbReference>
<keyword evidence="5" id="KW-1185">Reference proteome</keyword>
<dbReference type="Gene3D" id="1.10.357.10">
    <property type="entry name" value="Tetracycline Repressor, domain 2"/>
    <property type="match status" value="1"/>
</dbReference>
<dbReference type="STRING" id="370526.SAMN04489835_5438"/>
<dbReference type="InterPro" id="IPR001647">
    <property type="entry name" value="HTH_TetR"/>
</dbReference>
<proteinExistence type="predicted"/>
<dbReference type="InterPro" id="IPR009057">
    <property type="entry name" value="Homeodomain-like_sf"/>
</dbReference>
<gene>
    <name evidence="4" type="ORF">SAMN04489835_5438</name>
</gene>
<reference evidence="5" key="1">
    <citation type="submission" date="2016-10" db="EMBL/GenBank/DDBJ databases">
        <authorList>
            <person name="Varghese N."/>
            <person name="Submissions S."/>
        </authorList>
    </citation>
    <scope>NUCLEOTIDE SEQUENCE [LARGE SCALE GENOMIC DNA]</scope>
    <source>
        <strain evidence="5">DSM 45405</strain>
    </source>
</reference>
<dbReference type="InterPro" id="IPR006120">
    <property type="entry name" value="Resolvase_HTH_dom"/>
</dbReference>
<dbReference type="PROSITE" id="PS50977">
    <property type="entry name" value="HTH_TETR_2"/>
    <property type="match status" value="1"/>
</dbReference>
<accession>A0A1H6LU94</accession>
<dbReference type="Proteomes" id="UP000182915">
    <property type="component" value="Chromosome I"/>
</dbReference>
<evidence type="ECO:0000256" key="1">
    <source>
        <dbReference type="ARBA" id="ARBA00023125"/>
    </source>
</evidence>
<feature type="domain" description="HTH tetR-type" evidence="3">
    <location>
        <begin position="15"/>
        <end position="74"/>
    </location>
</feature>
<dbReference type="AlphaFoldDB" id="A0A1H6LU94"/>
<evidence type="ECO:0000313" key="4">
    <source>
        <dbReference type="EMBL" id="SEH90016.1"/>
    </source>
</evidence>
<dbReference type="GO" id="GO:0003677">
    <property type="term" value="F:DNA binding"/>
    <property type="evidence" value="ECO:0007669"/>
    <property type="project" value="UniProtKB-UniRule"/>
</dbReference>
<dbReference type="Pfam" id="PF02796">
    <property type="entry name" value="HTH_7"/>
    <property type="match status" value="1"/>
</dbReference>
<feature type="DNA-binding region" description="H-T-H motif" evidence="2">
    <location>
        <begin position="37"/>
        <end position="56"/>
    </location>
</feature>
<dbReference type="OrthoDB" id="3212503at2"/>
<evidence type="ECO:0000259" key="3">
    <source>
        <dbReference type="PROSITE" id="PS50977"/>
    </source>
</evidence>
<dbReference type="EMBL" id="LT629971">
    <property type="protein sequence ID" value="SEH90016.1"/>
    <property type="molecule type" value="Genomic_DNA"/>
</dbReference>
<dbReference type="RefSeq" id="WP_083409840.1">
    <property type="nucleotide sequence ID" value="NZ_LT629971.1"/>
</dbReference>
<keyword evidence="1 2" id="KW-0238">DNA-binding</keyword>
<sequence>MRRHGWAGNIPASDDEAMSRILDVVDSLAAQRATAISVTDVARSLGVSRQTVYRYFPGSEAMMAASRMRSADGFLERLHEHMRGLHDPVAALVEGMAFTLEALVGDPQLERVFEVRVDGAAVKPFTSEVATSFGRVLLRRYDVDWAGHGFDDAAFDDIVELCARTFHSLFIDPGRLLGDSAALRRFIAEWLGPAIHYRLMTRTVAGLGAGAATGGVDAVRGTHKTA</sequence>
<evidence type="ECO:0000313" key="5">
    <source>
        <dbReference type="Proteomes" id="UP000182915"/>
    </source>
</evidence>